<feature type="signal peptide" evidence="1">
    <location>
        <begin position="1"/>
        <end position="25"/>
    </location>
</feature>
<dbReference type="InterPro" id="IPR032608">
    <property type="entry name" value="DUF4892"/>
</dbReference>
<evidence type="ECO:0000313" key="2">
    <source>
        <dbReference type="EMBL" id="MBB5320655.1"/>
    </source>
</evidence>
<organism evidence="2 3">
    <name type="scientific">Marinobacter oulmenensis</name>
    <dbReference type="NCBI Taxonomy" id="643747"/>
    <lineage>
        <taxon>Bacteria</taxon>
        <taxon>Pseudomonadati</taxon>
        <taxon>Pseudomonadota</taxon>
        <taxon>Gammaproteobacteria</taxon>
        <taxon>Pseudomonadales</taxon>
        <taxon>Marinobacteraceae</taxon>
        <taxon>Marinobacter</taxon>
    </lineage>
</organism>
<sequence>MTERRVMPTLTFLLLALTTVQPAMAAPLEEPPEPFAQSTLQSTKRIESSGHLVLFSPIREIRDEIRSDVMARLPVQGVGQLYELNRDATRAQARDHYRQSLQGREARILFECVGIDCGRSNVWANQVFEQSRLLGRDREQDYLVAATMDSAGQRWLTLVYTVTRGNLREYVWVEHLQVEPGAPIPGFAATPERVRGPIVVPWQGGVTYRFEFSAADRRQVTDWASGEGSVVVLAGFSELRDNETFDEGLVRAGEAVDSLADLLAKVGVGRDQIRKLPVGSGVAVPGPNRQGNRVEVLVIEE</sequence>
<accession>A0A840UDY3</accession>
<proteinExistence type="predicted"/>
<gene>
    <name evidence="2" type="ORF">HNR38_001127</name>
</gene>
<keyword evidence="1" id="KW-0732">Signal</keyword>
<dbReference type="RefSeq" id="WP_246362396.1">
    <property type="nucleotide sequence ID" value="NZ_JACHFE010000002.1"/>
</dbReference>
<keyword evidence="3" id="KW-1185">Reference proteome</keyword>
<evidence type="ECO:0008006" key="4">
    <source>
        <dbReference type="Google" id="ProtNLM"/>
    </source>
</evidence>
<dbReference type="AlphaFoldDB" id="A0A840UDY3"/>
<comment type="caution">
    <text evidence="2">The sequence shown here is derived from an EMBL/GenBank/DDBJ whole genome shotgun (WGS) entry which is preliminary data.</text>
</comment>
<name>A0A840UDY3_9GAMM</name>
<dbReference type="Pfam" id="PF16234">
    <property type="entry name" value="DUF4892"/>
    <property type="match status" value="1"/>
</dbReference>
<evidence type="ECO:0000256" key="1">
    <source>
        <dbReference type="SAM" id="SignalP"/>
    </source>
</evidence>
<reference evidence="2 3" key="1">
    <citation type="submission" date="2020-08" db="EMBL/GenBank/DDBJ databases">
        <title>Genomic Encyclopedia of Type Strains, Phase IV (KMG-IV): sequencing the most valuable type-strain genomes for metagenomic binning, comparative biology and taxonomic classification.</title>
        <authorList>
            <person name="Goeker M."/>
        </authorList>
    </citation>
    <scope>NUCLEOTIDE SEQUENCE [LARGE SCALE GENOMIC DNA]</scope>
    <source>
        <strain evidence="2 3">DSM 22359</strain>
    </source>
</reference>
<dbReference type="EMBL" id="JACHFE010000002">
    <property type="protein sequence ID" value="MBB5320655.1"/>
    <property type="molecule type" value="Genomic_DNA"/>
</dbReference>
<evidence type="ECO:0000313" key="3">
    <source>
        <dbReference type="Proteomes" id="UP000591735"/>
    </source>
</evidence>
<protein>
    <recommendedName>
        <fullName evidence="4">DUF4892 domain-containing protein</fullName>
    </recommendedName>
</protein>
<feature type="chain" id="PRO_5032721423" description="DUF4892 domain-containing protein" evidence="1">
    <location>
        <begin position="26"/>
        <end position="301"/>
    </location>
</feature>
<dbReference type="Proteomes" id="UP000591735">
    <property type="component" value="Unassembled WGS sequence"/>
</dbReference>